<dbReference type="EMBL" id="AOIE01000063">
    <property type="protein sequence ID" value="ELY75656.1"/>
    <property type="molecule type" value="Genomic_DNA"/>
</dbReference>
<keyword evidence="1" id="KW-1133">Transmembrane helix</keyword>
<dbReference type="EMBL" id="CP003372">
    <property type="protein sequence ID" value="AGB32896.1"/>
    <property type="molecule type" value="Genomic_DNA"/>
</dbReference>
<sequence>MTENSVPNLAIDERLELCVSLLGVGAVIAAAYYTGRTGTWEPLMAVSLGLALVVLFVTAEE</sequence>
<evidence type="ECO:0000313" key="4">
    <source>
        <dbReference type="Proteomes" id="UP000010843"/>
    </source>
</evidence>
<feature type="transmembrane region" description="Helical" evidence="1">
    <location>
        <begin position="40"/>
        <end position="59"/>
    </location>
</feature>
<evidence type="ECO:0000313" key="5">
    <source>
        <dbReference type="Proteomes" id="UP000011593"/>
    </source>
</evidence>
<dbReference type="GeneID" id="14333683"/>
<gene>
    <name evidence="2" type="ordered locus">Natpe_3103</name>
    <name evidence="3" type="ORF">C488_09604</name>
</gene>
<protein>
    <submittedName>
        <fullName evidence="2">Uncharacterized protein</fullName>
    </submittedName>
</protein>
<dbReference type="Proteomes" id="UP000010843">
    <property type="component" value="Chromosome"/>
</dbReference>
<feature type="transmembrane region" description="Helical" evidence="1">
    <location>
        <begin position="15"/>
        <end position="34"/>
    </location>
</feature>
<dbReference type="Proteomes" id="UP000011593">
    <property type="component" value="Unassembled WGS sequence"/>
</dbReference>
<dbReference type="OrthoDB" id="263271at2157"/>
<name>L0JRA0_NATP1</name>
<reference evidence="3 5" key="3">
    <citation type="journal article" date="2014" name="PLoS Genet.">
        <title>Phylogenetically driven sequencing of extremely halophilic archaea reveals strategies for static and dynamic osmo-response.</title>
        <authorList>
            <person name="Becker E.A."/>
            <person name="Seitzer P.M."/>
            <person name="Tritt A."/>
            <person name="Larsen D."/>
            <person name="Krusor M."/>
            <person name="Yao A.I."/>
            <person name="Wu D."/>
            <person name="Madern D."/>
            <person name="Eisen J.A."/>
            <person name="Darling A.E."/>
            <person name="Facciotti M.T."/>
        </authorList>
    </citation>
    <scope>NUCLEOTIDE SEQUENCE [LARGE SCALE GENOMIC DNA]</scope>
    <source>
        <strain evidence="3 5">DSM 15624</strain>
    </source>
</reference>
<reference evidence="4" key="1">
    <citation type="submission" date="2012-02" db="EMBL/GenBank/DDBJ databases">
        <title>Complete sequence of chromosome of Natrinema pellirubrum DSM 15624.</title>
        <authorList>
            <person name="Lucas S."/>
            <person name="Han J."/>
            <person name="Lapidus A."/>
            <person name="Cheng J.-F."/>
            <person name="Goodwin L."/>
            <person name="Pitluck S."/>
            <person name="Peters L."/>
            <person name="Teshima H."/>
            <person name="Detter J.C."/>
            <person name="Han C."/>
            <person name="Tapia R."/>
            <person name="Land M."/>
            <person name="Hauser L."/>
            <person name="Kyrpides N."/>
            <person name="Ivanova N."/>
            <person name="Pagani I."/>
            <person name="Sproer C."/>
            <person name="Anderson I."/>
            <person name="Woyke T."/>
        </authorList>
    </citation>
    <scope>NUCLEOTIDE SEQUENCE [LARGE SCALE GENOMIC DNA]</scope>
    <source>
        <strain evidence="4">DSM 15624 / JCM 10476 / NCIMB 786</strain>
    </source>
</reference>
<keyword evidence="1" id="KW-0472">Membrane</keyword>
<proteinExistence type="predicted"/>
<evidence type="ECO:0000256" key="1">
    <source>
        <dbReference type="SAM" id="Phobius"/>
    </source>
</evidence>
<accession>L0JRA0</accession>
<dbReference type="RefSeq" id="WP_006181300.1">
    <property type="nucleotide sequence ID" value="NC_019962.1"/>
</dbReference>
<dbReference type="HOGENOM" id="CLU_2911621_0_0_2"/>
<dbReference type="AlphaFoldDB" id="L0JRA0"/>
<evidence type="ECO:0000313" key="3">
    <source>
        <dbReference type="EMBL" id="ELY75656.1"/>
    </source>
</evidence>
<reference evidence="2" key="2">
    <citation type="submission" date="2012-02" db="EMBL/GenBank/DDBJ databases">
        <title>Complete sequence of chromosome of Natrinema pellirubrum DSM 15624.</title>
        <authorList>
            <consortium name="US DOE Joint Genome Institute"/>
            <person name="Lucas S."/>
            <person name="Han J."/>
            <person name="Lapidus A."/>
            <person name="Cheng J.-F."/>
            <person name="Goodwin L."/>
            <person name="Pitluck S."/>
            <person name="Peters L."/>
            <person name="Teshima H."/>
            <person name="Detter J.C."/>
            <person name="Han C."/>
            <person name="Tapia R."/>
            <person name="Land M."/>
            <person name="Hauser L."/>
            <person name="Kyrpides N."/>
            <person name="Ivanova N."/>
            <person name="Pagani I."/>
            <person name="Sproer C."/>
            <person name="Anderson I."/>
            <person name="Woyke T."/>
        </authorList>
    </citation>
    <scope>NUCLEOTIDE SEQUENCE</scope>
    <source>
        <strain evidence="2">DSM 15624</strain>
    </source>
</reference>
<evidence type="ECO:0000313" key="2">
    <source>
        <dbReference type="EMBL" id="AGB32896.1"/>
    </source>
</evidence>
<keyword evidence="1" id="KW-0812">Transmembrane</keyword>
<organism evidence="2 4">
    <name type="scientific">Natrinema pellirubrum (strain DSM 15624 / CIP 106293 / JCM 10476 / NCIMB 786 / 157)</name>
    <dbReference type="NCBI Taxonomy" id="797303"/>
    <lineage>
        <taxon>Archaea</taxon>
        <taxon>Methanobacteriati</taxon>
        <taxon>Methanobacteriota</taxon>
        <taxon>Stenosarchaea group</taxon>
        <taxon>Halobacteria</taxon>
        <taxon>Halobacteriales</taxon>
        <taxon>Natrialbaceae</taxon>
        <taxon>Natrinema</taxon>
    </lineage>
</organism>
<dbReference type="KEGG" id="npe:Natpe_3103"/>
<keyword evidence="5" id="KW-1185">Reference proteome</keyword>